<organism evidence="1">
    <name type="scientific">Tanacetum cinerariifolium</name>
    <name type="common">Dalmatian daisy</name>
    <name type="synonym">Chrysanthemum cinerariifolium</name>
    <dbReference type="NCBI Taxonomy" id="118510"/>
    <lineage>
        <taxon>Eukaryota</taxon>
        <taxon>Viridiplantae</taxon>
        <taxon>Streptophyta</taxon>
        <taxon>Embryophyta</taxon>
        <taxon>Tracheophyta</taxon>
        <taxon>Spermatophyta</taxon>
        <taxon>Magnoliopsida</taxon>
        <taxon>eudicotyledons</taxon>
        <taxon>Gunneridae</taxon>
        <taxon>Pentapetalae</taxon>
        <taxon>asterids</taxon>
        <taxon>campanulids</taxon>
        <taxon>Asterales</taxon>
        <taxon>Asteraceae</taxon>
        <taxon>Asteroideae</taxon>
        <taxon>Anthemideae</taxon>
        <taxon>Anthemidinae</taxon>
        <taxon>Tanacetum</taxon>
    </lineage>
</organism>
<accession>A0A6L2J789</accession>
<gene>
    <name evidence="1" type="ORF">Tci_003512</name>
</gene>
<dbReference type="EMBL" id="BKCJ010000261">
    <property type="protein sequence ID" value="GEU31534.1"/>
    <property type="molecule type" value="Genomic_DNA"/>
</dbReference>
<sequence length="137" mass="15679">MAFGRNKRDLGSFGEETNEITKLHQILEEVLLTVHGDDVVGITRRHRDPSSNDVKDLVTASGCSRLNEDLESSTSDGIMITTRRRRELELSRLLNYGEGVTIEDGNYVEGPMMRDLIRLRFESSFIKVKSMRESYLR</sequence>
<reference evidence="1" key="1">
    <citation type="journal article" date="2019" name="Sci. Rep.">
        <title>Draft genome of Tanacetum cinerariifolium, the natural source of mosquito coil.</title>
        <authorList>
            <person name="Yamashiro T."/>
            <person name="Shiraishi A."/>
            <person name="Satake H."/>
            <person name="Nakayama K."/>
        </authorList>
    </citation>
    <scope>NUCLEOTIDE SEQUENCE</scope>
</reference>
<proteinExistence type="predicted"/>
<name>A0A6L2J789_TANCI</name>
<evidence type="ECO:0000313" key="1">
    <source>
        <dbReference type="EMBL" id="GEU31534.1"/>
    </source>
</evidence>
<dbReference type="AlphaFoldDB" id="A0A6L2J789"/>
<protein>
    <submittedName>
        <fullName evidence="1">Uncharacterized protein</fullName>
    </submittedName>
</protein>
<comment type="caution">
    <text evidence="1">The sequence shown here is derived from an EMBL/GenBank/DDBJ whole genome shotgun (WGS) entry which is preliminary data.</text>
</comment>